<accession>A0A1F8ECH3</accession>
<protein>
    <submittedName>
        <fullName evidence="1">Uncharacterized protein</fullName>
    </submittedName>
</protein>
<dbReference type="Proteomes" id="UP000176893">
    <property type="component" value="Unassembled WGS sequence"/>
</dbReference>
<gene>
    <name evidence="1" type="ORF">A2649_03410</name>
</gene>
<sequence>MHRVTDRVPANITARHTFGGHSEIIIPENDGCLGSWNGGNFELEIESITGFFVTQADEKGEIVELPSDERGRRKRFTVSVPLFWSEKVGLLITRPPSNYVKLQESTKSSRVWEIAIITNETKFFLSIRPLR</sequence>
<evidence type="ECO:0000313" key="1">
    <source>
        <dbReference type="EMBL" id="OGM98307.1"/>
    </source>
</evidence>
<dbReference type="EMBL" id="MGJB01000017">
    <property type="protein sequence ID" value="OGM98307.1"/>
    <property type="molecule type" value="Genomic_DNA"/>
</dbReference>
<dbReference type="STRING" id="1802661.A2649_03410"/>
<name>A0A1F8ECH3_9BACT</name>
<comment type="caution">
    <text evidence="1">The sequence shown here is derived from an EMBL/GenBank/DDBJ whole genome shotgun (WGS) entry which is preliminary data.</text>
</comment>
<proteinExistence type="predicted"/>
<dbReference type="AlphaFoldDB" id="A0A1F8ECH3"/>
<reference evidence="1 2" key="1">
    <citation type="journal article" date="2016" name="Nat. Commun.">
        <title>Thousands of microbial genomes shed light on interconnected biogeochemical processes in an aquifer system.</title>
        <authorList>
            <person name="Anantharaman K."/>
            <person name="Brown C.T."/>
            <person name="Hug L.A."/>
            <person name="Sharon I."/>
            <person name="Castelle C.J."/>
            <person name="Probst A.J."/>
            <person name="Thomas B.C."/>
            <person name="Singh A."/>
            <person name="Wilkins M.J."/>
            <person name="Karaoz U."/>
            <person name="Brodie E.L."/>
            <person name="Williams K.H."/>
            <person name="Hubbard S.S."/>
            <person name="Banfield J.F."/>
        </authorList>
    </citation>
    <scope>NUCLEOTIDE SEQUENCE [LARGE SCALE GENOMIC DNA]</scope>
</reference>
<evidence type="ECO:0000313" key="2">
    <source>
        <dbReference type="Proteomes" id="UP000176893"/>
    </source>
</evidence>
<organism evidence="1 2">
    <name type="scientific">Candidatus Yanofskybacteria bacterium RIFCSPHIGHO2_01_FULL_41_26</name>
    <dbReference type="NCBI Taxonomy" id="1802661"/>
    <lineage>
        <taxon>Bacteria</taxon>
        <taxon>Candidatus Yanofskyibacteriota</taxon>
    </lineage>
</organism>